<protein>
    <recommendedName>
        <fullName evidence="3">DUF4263 domain-containing protein</fullName>
    </recommendedName>
</protein>
<dbReference type="RefSeq" id="WP_306976938.1">
    <property type="nucleotide sequence ID" value="NZ_JAUSTQ010000008.1"/>
</dbReference>
<name>A0ABT9VGB8_9BACI</name>
<evidence type="ECO:0008006" key="3">
    <source>
        <dbReference type="Google" id="ProtNLM"/>
    </source>
</evidence>
<evidence type="ECO:0000313" key="2">
    <source>
        <dbReference type="Proteomes" id="UP001224359"/>
    </source>
</evidence>
<evidence type="ECO:0000313" key="1">
    <source>
        <dbReference type="EMBL" id="MDQ0160017.1"/>
    </source>
</evidence>
<comment type="caution">
    <text evidence="1">The sequence shown here is derived from an EMBL/GenBank/DDBJ whole genome shotgun (WGS) entry which is preliminary data.</text>
</comment>
<dbReference type="Proteomes" id="UP001224359">
    <property type="component" value="Unassembled WGS sequence"/>
</dbReference>
<organism evidence="1 2">
    <name type="scientific">Alkalibacillus salilacus</name>
    <dbReference type="NCBI Taxonomy" id="284582"/>
    <lineage>
        <taxon>Bacteria</taxon>
        <taxon>Bacillati</taxon>
        <taxon>Bacillota</taxon>
        <taxon>Bacilli</taxon>
        <taxon>Bacillales</taxon>
        <taxon>Bacillaceae</taxon>
        <taxon>Alkalibacillus</taxon>
    </lineage>
</organism>
<accession>A0ABT9VGB8</accession>
<reference evidence="1 2" key="1">
    <citation type="submission" date="2023-07" db="EMBL/GenBank/DDBJ databases">
        <title>Genomic Encyclopedia of Type Strains, Phase IV (KMG-IV): sequencing the most valuable type-strain genomes for metagenomic binning, comparative biology and taxonomic classification.</title>
        <authorList>
            <person name="Goeker M."/>
        </authorList>
    </citation>
    <scope>NUCLEOTIDE SEQUENCE [LARGE SCALE GENOMIC DNA]</scope>
    <source>
        <strain evidence="1 2">DSM 16460</strain>
    </source>
</reference>
<dbReference type="EMBL" id="JAUSTQ010000008">
    <property type="protein sequence ID" value="MDQ0160017.1"/>
    <property type="molecule type" value="Genomic_DNA"/>
</dbReference>
<keyword evidence="2" id="KW-1185">Reference proteome</keyword>
<proteinExistence type="predicted"/>
<gene>
    <name evidence="1" type="ORF">J2S77_002018</name>
</gene>
<sequence length="430" mass="50676">MTLTDRQLLDEISSYLVGYLKSGQINIDSVLSKTSLNIANFNDLLKLRFLLLPETNRFVQQLPSLLKRMKTTTTYTKETYYGEVRGEIDFSETIRERLARNYQDQTIFTTNESVKSYNTTENQILKQILMVLDDLLVRNDFISNLKSSNWFNDSESLQMSVSKALRKNIYIQRVNGDSVTDRMIQQTLRHRNPLYQKAAKLLEHYRKLMRGQYNESDLVHLFEQTLITPDNRDVLFELYWVVQMIKQQPNMVKLYIMDKSQNLVASWDDPDYFYKLYHNSSGSQDIRFNVKEDEIANSSNPYLQQRCQSYKNQKQLDQFFFNIQKESSSVWEGRPDFIIEKIDKSTQELVSLTIGEVKNTSDDKYARKGLAELNDYMHFVKNHKNEYIRDEIEVNGLLCLRQTQTSKRETDHIKLLVLNDDEIGLAKWSL</sequence>